<gene>
    <name evidence="2" type="ORF">JEQ47_20235</name>
</gene>
<proteinExistence type="predicted"/>
<keyword evidence="1" id="KW-0472">Membrane</keyword>
<feature type="transmembrane region" description="Helical" evidence="1">
    <location>
        <begin position="76"/>
        <end position="105"/>
    </location>
</feature>
<feature type="transmembrane region" description="Helical" evidence="1">
    <location>
        <begin position="111"/>
        <end position="133"/>
    </location>
</feature>
<dbReference type="Proteomes" id="UP000602124">
    <property type="component" value="Unassembled WGS sequence"/>
</dbReference>
<feature type="transmembrane region" description="Helical" evidence="1">
    <location>
        <begin position="259"/>
        <end position="282"/>
    </location>
</feature>
<dbReference type="EMBL" id="JAEKMH010000010">
    <property type="protein sequence ID" value="MBJ3787058.1"/>
    <property type="molecule type" value="Genomic_DNA"/>
</dbReference>
<evidence type="ECO:0000313" key="3">
    <source>
        <dbReference type="Proteomes" id="UP000602124"/>
    </source>
</evidence>
<feature type="transmembrane region" description="Helical" evidence="1">
    <location>
        <begin position="214"/>
        <end position="247"/>
    </location>
</feature>
<accession>A0A934IUP2</accession>
<evidence type="ECO:0000313" key="2">
    <source>
        <dbReference type="EMBL" id="MBJ3787058.1"/>
    </source>
</evidence>
<evidence type="ECO:0000256" key="1">
    <source>
        <dbReference type="SAM" id="Phobius"/>
    </source>
</evidence>
<keyword evidence="3" id="KW-1185">Reference proteome</keyword>
<sequence length="326" mass="35602">MGIVLVLVFFAVTVVVERSPAGTTIGTVLDRFTSSLWLRSDDFMRAIIGAFFVAIFAVGGVYLTPDLQTPNEWVSWLQLLIALLVFSRKTMPLAAAGIIGLWVIALRDYDFFHLLDYLALGVGVAGYLALAAFPESKYYQYRFAVLRWGVAIALMWSSLEKFAYAEWFHPLVEERPFLTFGMPRDTFIPMAGVAEFTMGFGLLWTALIRRLSAIALIIIFTAAVYPFGRIDLVGHALIMGTLFLIAADPTPSGLKLKGLVPAIGSVPAGLLAALVIIAGSYWTLHGAFYDYVAAQPVVTAPDGELLTHMPNAEHPHGMAVPEITAQ</sequence>
<name>A0A934IUP2_9HYPH</name>
<keyword evidence="1" id="KW-1133">Transmembrane helix</keyword>
<dbReference type="AlphaFoldDB" id="A0A934IUP2"/>
<feature type="transmembrane region" description="Helical" evidence="1">
    <location>
        <begin position="187"/>
        <end position="207"/>
    </location>
</feature>
<organism evidence="2 3">
    <name type="scientific">Devosia sediminis</name>
    <dbReference type="NCBI Taxonomy" id="2798801"/>
    <lineage>
        <taxon>Bacteria</taxon>
        <taxon>Pseudomonadati</taxon>
        <taxon>Pseudomonadota</taxon>
        <taxon>Alphaproteobacteria</taxon>
        <taxon>Hyphomicrobiales</taxon>
        <taxon>Devosiaceae</taxon>
        <taxon>Devosia</taxon>
    </lineage>
</organism>
<reference evidence="2" key="1">
    <citation type="submission" date="2020-12" db="EMBL/GenBank/DDBJ databases">
        <title>Devosia sp. MSA67 isolated from Mo River.</title>
        <authorList>
            <person name="Ma F."/>
            <person name="Zi Z."/>
        </authorList>
    </citation>
    <scope>NUCLEOTIDE SEQUENCE</scope>
    <source>
        <strain evidence="2">MSA67</strain>
    </source>
</reference>
<feature type="transmembrane region" description="Helical" evidence="1">
    <location>
        <begin position="42"/>
        <end position="64"/>
    </location>
</feature>
<comment type="caution">
    <text evidence="2">The sequence shown here is derived from an EMBL/GenBank/DDBJ whole genome shotgun (WGS) entry which is preliminary data.</text>
</comment>
<feature type="transmembrane region" description="Helical" evidence="1">
    <location>
        <begin position="145"/>
        <end position="167"/>
    </location>
</feature>
<protein>
    <recommendedName>
        <fullName evidence="4">DoxX family protein</fullName>
    </recommendedName>
</protein>
<keyword evidence="1" id="KW-0812">Transmembrane</keyword>
<evidence type="ECO:0008006" key="4">
    <source>
        <dbReference type="Google" id="ProtNLM"/>
    </source>
</evidence>